<evidence type="ECO:0000256" key="1">
    <source>
        <dbReference type="ARBA" id="ARBA00004496"/>
    </source>
</evidence>
<keyword evidence="4" id="KW-0802">TPR repeat</keyword>
<dbReference type="SMART" id="SM00028">
    <property type="entry name" value="TPR"/>
    <property type="match status" value="5"/>
</dbReference>
<dbReference type="SUPFAM" id="SSF48452">
    <property type="entry name" value="TPR-like"/>
    <property type="match status" value="1"/>
</dbReference>
<keyword evidence="8" id="KW-1185">Reference proteome</keyword>
<keyword evidence="3" id="KW-0677">Repeat</keyword>
<keyword evidence="2" id="KW-0963">Cytoplasm</keyword>
<dbReference type="PANTHER" id="PTHR46630:SF1">
    <property type="entry name" value="TETRATRICOPEPTIDE REPEAT PROTEIN 29"/>
    <property type="match status" value="1"/>
</dbReference>
<accession>A0ABN0VTZ3</accession>
<dbReference type="RefSeq" id="WP_343795999.1">
    <property type="nucleotide sequence ID" value="NZ_BAAADJ010000004.1"/>
</dbReference>
<organism evidence="7 8">
    <name type="scientific">Bacillus carboniphilus</name>
    <dbReference type="NCBI Taxonomy" id="86663"/>
    <lineage>
        <taxon>Bacteria</taxon>
        <taxon>Bacillati</taxon>
        <taxon>Bacillota</taxon>
        <taxon>Bacilli</taxon>
        <taxon>Bacillales</taxon>
        <taxon>Bacillaceae</taxon>
        <taxon>Bacillus</taxon>
    </lineage>
</organism>
<dbReference type="CDD" id="cd00093">
    <property type="entry name" value="HTH_XRE"/>
    <property type="match status" value="1"/>
</dbReference>
<dbReference type="SMART" id="SM00530">
    <property type="entry name" value="HTH_XRE"/>
    <property type="match status" value="1"/>
</dbReference>
<evidence type="ECO:0000259" key="6">
    <source>
        <dbReference type="PROSITE" id="PS50943"/>
    </source>
</evidence>
<evidence type="ECO:0000313" key="8">
    <source>
        <dbReference type="Proteomes" id="UP001500782"/>
    </source>
</evidence>
<dbReference type="EMBL" id="BAAADJ010000004">
    <property type="protein sequence ID" value="GAA0317211.1"/>
    <property type="molecule type" value="Genomic_DNA"/>
</dbReference>
<dbReference type="InterPro" id="IPR001387">
    <property type="entry name" value="Cro/C1-type_HTH"/>
</dbReference>
<comment type="similarity">
    <text evidence="5">Belongs to the Rap family.</text>
</comment>
<dbReference type="InterPro" id="IPR019734">
    <property type="entry name" value="TPR_rpt"/>
</dbReference>
<dbReference type="PROSITE" id="PS50943">
    <property type="entry name" value="HTH_CROC1"/>
    <property type="match status" value="1"/>
</dbReference>
<comment type="caution">
    <text evidence="7">The sequence shown here is derived from an EMBL/GenBank/DDBJ whole genome shotgun (WGS) entry which is preliminary data.</text>
</comment>
<dbReference type="Gene3D" id="1.25.40.10">
    <property type="entry name" value="Tetratricopeptide repeat domain"/>
    <property type="match status" value="1"/>
</dbReference>
<evidence type="ECO:0000256" key="2">
    <source>
        <dbReference type="ARBA" id="ARBA00022490"/>
    </source>
</evidence>
<evidence type="ECO:0000256" key="5">
    <source>
        <dbReference type="ARBA" id="ARBA00038253"/>
    </source>
</evidence>
<comment type="subcellular location">
    <subcellularLocation>
        <location evidence="1">Cytoplasm</location>
    </subcellularLocation>
</comment>
<proteinExistence type="inferred from homology"/>
<feature type="domain" description="HTH cro/C1-type" evidence="6">
    <location>
        <begin position="10"/>
        <end position="63"/>
    </location>
</feature>
<dbReference type="InterPro" id="IPR011990">
    <property type="entry name" value="TPR-like_helical_dom_sf"/>
</dbReference>
<protein>
    <submittedName>
        <fullName evidence="7">Tetratricopeptide repeat protein</fullName>
    </submittedName>
</protein>
<evidence type="ECO:0000313" key="7">
    <source>
        <dbReference type="EMBL" id="GAA0317211.1"/>
    </source>
</evidence>
<dbReference type="Pfam" id="PF01381">
    <property type="entry name" value="HTH_3"/>
    <property type="match status" value="1"/>
</dbReference>
<gene>
    <name evidence="7" type="ORF">GCM10008967_04710</name>
</gene>
<dbReference type="PANTHER" id="PTHR46630">
    <property type="entry name" value="TETRATRICOPEPTIDE REPEAT PROTEIN 29"/>
    <property type="match status" value="1"/>
</dbReference>
<sequence>MSQSRLIGNLKFLRNKKGFTQAQLAEGIISVSYLSKIENGIVQPTDEIIGLLINRLGVNEDEVFNVEDILSLLTDCHRNLISGSNKREVEEIIATVHPEEMNKDFRIHILYTLILLRTSSDRLNIKKELDFYLEKSAQLMQEPLLKYFFFLLKGLLFYHEKQYKESYRAYQEASHYLTHNGNEWERADLLYQLGLCSSRNWKIIESIEYTNQALQIYQTLYFDKRCIECHILNGINYRKINKYTNAINSYKLAKTIAKRVDSDDLLSMIDQNLGNLYSQEGQHELALNHYFNSYRLKLNDSCVNNRLLTMLSIVKEYMDLGEEEKAAEFMDQAKEILDNPLHIIEEDHLIQAKVYELKLAKKVDQLTFYLSERAIPHYLENKHYDKVISYSTLLAHHYHTNRKYKSASETFQKTIEAYNQIYQIRG</sequence>
<name>A0ABN0VTZ3_9BACI</name>
<evidence type="ECO:0000256" key="4">
    <source>
        <dbReference type="ARBA" id="ARBA00022803"/>
    </source>
</evidence>
<dbReference type="Proteomes" id="UP001500782">
    <property type="component" value="Unassembled WGS sequence"/>
</dbReference>
<dbReference type="SUPFAM" id="SSF47413">
    <property type="entry name" value="lambda repressor-like DNA-binding domains"/>
    <property type="match status" value="1"/>
</dbReference>
<reference evidence="7 8" key="1">
    <citation type="journal article" date="2019" name="Int. J. Syst. Evol. Microbiol.">
        <title>The Global Catalogue of Microorganisms (GCM) 10K type strain sequencing project: providing services to taxonomists for standard genome sequencing and annotation.</title>
        <authorList>
            <consortium name="The Broad Institute Genomics Platform"/>
            <consortium name="The Broad Institute Genome Sequencing Center for Infectious Disease"/>
            <person name="Wu L."/>
            <person name="Ma J."/>
        </authorList>
    </citation>
    <scope>NUCLEOTIDE SEQUENCE [LARGE SCALE GENOMIC DNA]</scope>
    <source>
        <strain evidence="7 8">JCM 9731</strain>
    </source>
</reference>
<dbReference type="InterPro" id="IPR010982">
    <property type="entry name" value="Lambda_DNA-bd_dom_sf"/>
</dbReference>
<dbReference type="InterPro" id="IPR051476">
    <property type="entry name" value="Bac_ResReg_Asp_Phosphatase"/>
</dbReference>
<dbReference type="Gene3D" id="1.10.260.40">
    <property type="entry name" value="lambda repressor-like DNA-binding domains"/>
    <property type="match status" value="1"/>
</dbReference>
<evidence type="ECO:0000256" key="3">
    <source>
        <dbReference type="ARBA" id="ARBA00022737"/>
    </source>
</evidence>